<keyword evidence="6" id="KW-1185">Reference proteome</keyword>
<proteinExistence type="predicted"/>
<dbReference type="AlphaFoldDB" id="D0KY84"/>
<dbReference type="PANTHER" id="PTHR47816:SF4">
    <property type="entry name" value="RIBOSOMAL RNA SMALL SUBUNIT METHYLTRANSFERASE C"/>
    <property type="match status" value="1"/>
</dbReference>
<dbReference type="Proteomes" id="UP000009102">
    <property type="component" value="Chromosome"/>
</dbReference>
<keyword evidence="1 5" id="KW-0489">Methyltransferase</keyword>
<gene>
    <name evidence="5" type="ordered locus">Hneap_0553</name>
</gene>
<dbReference type="SUPFAM" id="SSF53335">
    <property type="entry name" value="S-adenosyl-L-methionine-dependent methyltransferases"/>
    <property type="match status" value="1"/>
</dbReference>
<dbReference type="GO" id="GO:0032259">
    <property type="term" value="P:methylation"/>
    <property type="evidence" value="ECO:0007669"/>
    <property type="project" value="UniProtKB-KW"/>
</dbReference>
<protein>
    <submittedName>
        <fullName evidence="5">Methyltransferase small</fullName>
    </submittedName>
</protein>
<reference evidence="5 6" key="1">
    <citation type="submission" date="2009-10" db="EMBL/GenBank/DDBJ databases">
        <title>Complete sequence of Halothiobacillus neapolitanus c2.</title>
        <authorList>
            <consortium name="US DOE Joint Genome Institute"/>
            <person name="Lucas S."/>
            <person name="Copeland A."/>
            <person name="Lapidus A."/>
            <person name="Glavina del Rio T."/>
            <person name="Tice H."/>
            <person name="Bruce D."/>
            <person name="Goodwin L."/>
            <person name="Pitluck S."/>
            <person name="Davenport K."/>
            <person name="Brettin T."/>
            <person name="Detter J.C."/>
            <person name="Han C."/>
            <person name="Tapia R."/>
            <person name="Larimer F."/>
            <person name="Land M."/>
            <person name="Hauser L."/>
            <person name="Kyrpides N."/>
            <person name="Mikhailova N."/>
            <person name="Kerfeld C."/>
            <person name="Cannon G."/>
            <person name="Heinhort S."/>
        </authorList>
    </citation>
    <scope>NUCLEOTIDE SEQUENCE [LARGE SCALE GENOMIC DNA]</scope>
    <source>
        <strain evidence="6">ATCC 23641 / c2</strain>
    </source>
</reference>
<accession>D0KY84</accession>
<name>D0KY84_HALNC</name>
<dbReference type="HOGENOM" id="CLU_018398_7_2_6"/>
<dbReference type="Pfam" id="PF05175">
    <property type="entry name" value="MTS"/>
    <property type="match status" value="1"/>
</dbReference>
<dbReference type="EMBL" id="CP001801">
    <property type="protein sequence ID" value="ACX95407.1"/>
    <property type="molecule type" value="Genomic_DNA"/>
</dbReference>
<dbReference type="InterPro" id="IPR029063">
    <property type="entry name" value="SAM-dependent_MTases_sf"/>
</dbReference>
<organism evidence="5 6">
    <name type="scientific">Halothiobacillus neapolitanus (strain ATCC 23641 / DSM 15147 / CIP 104769 / NCIMB 8539 / c2)</name>
    <name type="common">Thiobacillus neapolitanus</name>
    <dbReference type="NCBI Taxonomy" id="555778"/>
    <lineage>
        <taxon>Bacteria</taxon>
        <taxon>Pseudomonadati</taxon>
        <taxon>Pseudomonadota</taxon>
        <taxon>Gammaproteobacteria</taxon>
        <taxon>Chromatiales</taxon>
        <taxon>Halothiobacillaceae</taxon>
        <taxon>Halothiobacillus</taxon>
    </lineage>
</organism>
<dbReference type="STRING" id="555778.Hneap_0553"/>
<keyword evidence="2 5" id="KW-0808">Transferase</keyword>
<dbReference type="Gene3D" id="3.40.50.150">
    <property type="entry name" value="Vaccinia Virus protein VP39"/>
    <property type="match status" value="1"/>
</dbReference>
<dbReference type="InterPro" id="IPR046977">
    <property type="entry name" value="RsmC/RlmG"/>
</dbReference>
<dbReference type="eggNOG" id="COG2813">
    <property type="taxonomic scope" value="Bacteria"/>
</dbReference>
<dbReference type="InterPro" id="IPR007848">
    <property type="entry name" value="Small_mtfrase_dom"/>
</dbReference>
<dbReference type="GO" id="GO:0008757">
    <property type="term" value="F:S-adenosylmethionine-dependent methyltransferase activity"/>
    <property type="evidence" value="ECO:0007669"/>
    <property type="project" value="InterPro"/>
</dbReference>
<dbReference type="OrthoDB" id="29650at2"/>
<sequence>MLTSQEIAQLRADLVQTTTLMDKSLTLHSTWGLFSPREIDEGTRLLMGFLDAPEPGQTIVDLGCGYGPIGLALAKAQPKADVILLDKDFVACEFAASNAKRNQLNNVVVKPSNGLDALRGQHVDRIVSNVPAKVGKEMWSIMLWDAAEALNPGGDIWFVSINGLRDYFKRTFKEQFGNYEKIKQGQNYTIHRAVKS</sequence>
<dbReference type="PANTHER" id="PTHR47816">
    <property type="entry name" value="RIBOSOMAL RNA SMALL SUBUNIT METHYLTRANSFERASE C"/>
    <property type="match status" value="1"/>
</dbReference>
<evidence type="ECO:0000259" key="4">
    <source>
        <dbReference type="Pfam" id="PF05175"/>
    </source>
</evidence>
<evidence type="ECO:0000313" key="6">
    <source>
        <dbReference type="Proteomes" id="UP000009102"/>
    </source>
</evidence>
<dbReference type="RefSeq" id="WP_012823443.1">
    <property type="nucleotide sequence ID" value="NC_013422.1"/>
</dbReference>
<evidence type="ECO:0000256" key="1">
    <source>
        <dbReference type="ARBA" id="ARBA00022603"/>
    </source>
</evidence>
<evidence type="ECO:0000256" key="2">
    <source>
        <dbReference type="ARBA" id="ARBA00022679"/>
    </source>
</evidence>
<evidence type="ECO:0000313" key="5">
    <source>
        <dbReference type="EMBL" id="ACX95407.1"/>
    </source>
</evidence>
<dbReference type="CDD" id="cd02440">
    <property type="entry name" value="AdoMet_MTases"/>
    <property type="match status" value="1"/>
</dbReference>
<evidence type="ECO:0000256" key="3">
    <source>
        <dbReference type="ARBA" id="ARBA00022691"/>
    </source>
</evidence>
<dbReference type="KEGG" id="hna:Hneap_0553"/>
<feature type="domain" description="Methyltransferase small" evidence="4">
    <location>
        <begin position="25"/>
        <end position="191"/>
    </location>
</feature>
<keyword evidence="3" id="KW-0949">S-adenosyl-L-methionine</keyword>